<feature type="compositionally biased region" description="Acidic residues" evidence="1">
    <location>
        <begin position="31"/>
        <end position="46"/>
    </location>
</feature>
<gene>
    <name evidence="2" type="ORF">ABG768_020550</name>
</gene>
<reference evidence="2 3" key="1">
    <citation type="submission" date="2024-05" db="EMBL/GenBank/DDBJ databases">
        <title>A high-quality chromosomal-level genome assembly of Topmouth culter (Culter alburnus).</title>
        <authorList>
            <person name="Zhao H."/>
        </authorList>
    </citation>
    <scope>NUCLEOTIDE SEQUENCE [LARGE SCALE GENOMIC DNA]</scope>
    <source>
        <strain evidence="2">CATC2023</strain>
        <tissue evidence="2">Muscle</tissue>
    </source>
</reference>
<comment type="caution">
    <text evidence="2">The sequence shown here is derived from an EMBL/GenBank/DDBJ whole genome shotgun (WGS) entry which is preliminary data.</text>
</comment>
<dbReference type="AlphaFoldDB" id="A0AAW2AZT0"/>
<evidence type="ECO:0000313" key="2">
    <source>
        <dbReference type="EMBL" id="KAK9978812.1"/>
    </source>
</evidence>
<evidence type="ECO:0000313" key="3">
    <source>
        <dbReference type="Proteomes" id="UP001479290"/>
    </source>
</evidence>
<accession>A0AAW2AZT0</accession>
<organism evidence="2 3">
    <name type="scientific">Culter alburnus</name>
    <name type="common">Topmouth culter</name>
    <dbReference type="NCBI Taxonomy" id="194366"/>
    <lineage>
        <taxon>Eukaryota</taxon>
        <taxon>Metazoa</taxon>
        <taxon>Chordata</taxon>
        <taxon>Craniata</taxon>
        <taxon>Vertebrata</taxon>
        <taxon>Euteleostomi</taxon>
        <taxon>Actinopterygii</taxon>
        <taxon>Neopterygii</taxon>
        <taxon>Teleostei</taxon>
        <taxon>Ostariophysi</taxon>
        <taxon>Cypriniformes</taxon>
        <taxon>Xenocyprididae</taxon>
        <taxon>Xenocypridinae</taxon>
        <taxon>Culter</taxon>
    </lineage>
</organism>
<dbReference type="Proteomes" id="UP001479290">
    <property type="component" value="Unassembled WGS sequence"/>
</dbReference>
<name>A0AAW2AZT0_CULAL</name>
<feature type="region of interest" description="Disordered" evidence="1">
    <location>
        <begin position="1"/>
        <end position="58"/>
    </location>
</feature>
<dbReference type="EMBL" id="JAWDJR010000003">
    <property type="protein sequence ID" value="KAK9978812.1"/>
    <property type="molecule type" value="Genomic_DNA"/>
</dbReference>
<sequence>MQVIEQIPENSSDSETSDKDDEVFVNLQGELDTENESDSSTEEVEDVTAQQCKRTKNF</sequence>
<feature type="non-terminal residue" evidence="2">
    <location>
        <position position="58"/>
    </location>
</feature>
<evidence type="ECO:0000256" key="1">
    <source>
        <dbReference type="SAM" id="MobiDB-lite"/>
    </source>
</evidence>
<proteinExistence type="predicted"/>
<keyword evidence="3" id="KW-1185">Reference proteome</keyword>
<protein>
    <submittedName>
        <fullName evidence="2">Uncharacterized protein</fullName>
    </submittedName>
</protein>